<name>A0ABM7PNH8_9BACT</name>
<feature type="region of interest" description="Disordered" evidence="1">
    <location>
        <begin position="1"/>
        <end position="20"/>
    </location>
</feature>
<evidence type="ECO:0000256" key="1">
    <source>
        <dbReference type="SAM" id="MobiDB-lite"/>
    </source>
</evidence>
<reference evidence="2 3" key="1">
    <citation type="submission" date="2021-02" db="EMBL/GenBank/DDBJ databases">
        <title>Complete genome of Desulfoluna sp. strain ASN36.</title>
        <authorList>
            <person name="Takahashi A."/>
            <person name="Kojima H."/>
            <person name="Fukui M."/>
        </authorList>
    </citation>
    <scope>NUCLEOTIDE SEQUENCE [LARGE SCALE GENOMIC DNA]</scope>
    <source>
        <strain evidence="2 3">ASN36</strain>
    </source>
</reference>
<organism evidence="2 3">
    <name type="scientific">Desulfoluna limicola</name>
    <dbReference type="NCBI Taxonomy" id="2810562"/>
    <lineage>
        <taxon>Bacteria</taxon>
        <taxon>Pseudomonadati</taxon>
        <taxon>Thermodesulfobacteriota</taxon>
        <taxon>Desulfobacteria</taxon>
        <taxon>Desulfobacterales</taxon>
        <taxon>Desulfolunaceae</taxon>
        <taxon>Desulfoluna</taxon>
    </lineage>
</organism>
<evidence type="ECO:0000313" key="2">
    <source>
        <dbReference type="EMBL" id="BCS98645.1"/>
    </source>
</evidence>
<protein>
    <submittedName>
        <fullName evidence="2">Uncharacterized protein</fullName>
    </submittedName>
</protein>
<sequence length="87" mass="9063">MGGPWVTHKSKAAEMGLGKPSTQNRWVTGVKAIIAEGNHAAILTSQLLLSAGQQNALALKKATPGILTNSVFGKLWDQTTCSHGLGP</sequence>
<dbReference type="EMBL" id="AP024488">
    <property type="protein sequence ID" value="BCS98645.1"/>
    <property type="molecule type" value="Genomic_DNA"/>
</dbReference>
<dbReference type="Proteomes" id="UP001320148">
    <property type="component" value="Chromosome"/>
</dbReference>
<accession>A0ABM7PNH8</accession>
<gene>
    <name evidence="2" type="ORF">DSLASN_42770</name>
</gene>
<evidence type="ECO:0000313" key="3">
    <source>
        <dbReference type="Proteomes" id="UP001320148"/>
    </source>
</evidence>
<keyword evidence="3" id="KW-1185">Reference proteome</keyword>
<proteinExistence type="predicted"/>